<dbReference type="Proteomes" id="UP000032578">
    <property type="component" value="Unassembled WGS sequence"/>
</dbReference>
<reference evidence="4 5" key="1">
    <citation type="submission" date="2014-11" db="EMBL/GenBank/DDBJ databases">
        <title>Tamlana sedimentorum sp. nov., isolated from shallow sand sediments of the Sea of Japan.</title>
        <authorList>
            <person name="Romanenko L.A."/>
        </authorList>
    </citation>
    <scope>NUCLEOTIDE SEQUENCE [LARGE SCALE GENOMIC DNA]</scope>
    <source>
        <strain evidence="4 5">JCM 19808</strain>
    </source>
</reference>
<accession>A0A0D7WAK3</accession>
<comment type="caution">
    <text evidence="4">The sequence shown here is derived from an EMBL/GenBank/DDBJ whole genome shotgun (WGS) entry which is preliminary data.</text>
</comment>
<feature type="domain" description="Secretion system C-terminal sorting" evidence="3">
    <location>
        <begin position="265"/>
        <end position="332"/>
    </location>
</feature>
<dbReference type="NCBIfam" id="TIGR04183">
    <property type="entry name" value="Por_Secre_tail"/>
    <property type="match status" value="1"/>
</dbReference>
<protein>
    <recommendedName>
        <fullName evidence="3">Secretion system C-terminal sorting domain-containing protein</fullName>
    </recommendedName>
</protein>
<evidence type="ECO:0000256" key="1">
    <source>
        <dbReference type="ARBA" id="ARBA00022729"/>
    </source>
</evidence>
<dbReference type="STRING" id="1435349.PW52_06285"/>
<evidence type="ECO:0000259" key="3">
    <source>
        <dbReference type="Pfam" id="PF18962"/>
    </source>
</evidence>
<name>A0A0D7WAK3_9FLAO</name>
<feature type="chain" id="PRO_5002325785" description="Secretion system C-terminal sorting domain-containing protein" evidence="2">
    <location>
        <begin position="22"/>
        <end position="334"/>
    </location>
</feature>
<sequence length="334" mass="37242">MKKTLLSIFTFTLALISYSQNDILLITDNDFNTDHNTSIHNAILATSYTNVTVHDAVANGVPNLTTLSNYDLIIWFTGDDGVGLSFWNNGTAGIEDLRTYLDNGGYLWLIGTDLIYNMYGSAPADFASGQFLYDYAKIESYDMQSYIDDSNAGVAQLDRSSTANTSYPTPISWIYSTIWYIDAVTPAAGVESIYEFGPEIYPHSGETTMTNYKGSTYRVMASFFNPSNFDSTDNKINTFFGAALDQLFETELSTNSFDNKPQLEVYPNPSTDSFKISITNQSLINKPYSVYNMLGKEVLNGTLNSLTTEISTKFLSRGNYFLKIDSETKKLVKI</sequence>
<feature type="signal peptide" evidence="2">
    <location>
        <begin position="1"/>
        <end position="21"/>
    </location>
</feature>
<organism evidence="4 5">
    <name type="scientific">Neotamlana sedimentorum</name>
    <dbReference type="NCBI Taxonomy" id="1435349"/>
    <lineage>
        <taxon>Bacteria</taxon>
        <taxon>Pseudomonadati</taxon>
        <taxon>Bacteroidota</taxon>
        <taxon>Flavobacteriia</taxon>
        <taxon>Flavobacteriales</taxon>
        <taxon>Flavobacteriaceae</taxon>
        <taxon>Neotamlana</taxon>
    </lineage>
</organism>
<dbReference type="CDD" id="cd03128">
    <property type="entry name" value="GAT_1"/>
    <property type="match status" value="1"/>
</dbReference>
<dbReference type="RefSeq" id="WP_044632068.1">
    <property type="nucleotide sequence ID" value="NZ_JTDW01000004.1"/>
</dbReference>
<gene>
    <name evidence="4" type="ORF">PW52_06285</name>
</gene>
<dbReference type="Pfam" id="PF18962">
    <property type="entry name" value="Por_Secre_tail"/>
    <property type="match status" value="1"/>
</dbReference>
<dbReference type="PATRIC" id="fig|1435349.4.peg.2221"/>
<dbReference type="AlphaFoldDB" id="A0A0D7WAK3"/>
<dbReference type="OrthoDB" id="1347532at2"/>
<keyword evidence="5" id="KW-1185">Reference proteome</keyword>
<evidence type="ECO:0000313" key="5">
    <source>
        <dbReference type="Proteomes" id="UP000032578"/>
    </source>
</evidence>
<proteinExistence type="predicted"/>
<dbReference type="EMBL" id="JTDW01000004">
    <property type="protein sequence ID" value="KJD36205.1"/>
    <property type="molecule type" value="Genomic_DNA"/>
</dbReference>
<evidence type="ECO:0000313" key="4">
    <source>
        <dbReference type="EMBL" id="KJD36205.1"/>
    </source>
</evidence>
<keyword evidence="1 2" id="KW-0732">Signal</keyword>
<evidence type="ECO:0000256" key="2">
    <source>
        <dbReference type="SAM" id="SignalP"/>
    </source>
</evidence>
<dbReference type="InterPro" id="IPR026444">
    <property type="entry name" value="Secre_tail"/>
</dbReference>